<reference evidence="1" key="1">
    <citation type="submission" date="2020-11" db="EMBL/GenBank/DDBJ databases">
        <authorList>
            <person name="Tran Van P."/>
        </authorList>
    </citation>
    <scope>NUCLEOTIDE SEQUENCE</scope>
</reference>
<dbReference type="InterPro" id="IPR032675">
    <property type="entry name" value="LRR_dom_sf"/>
</dbReference>
<dbReference type="Gene3D" id="3.80.10.10">
    <property type="entry name" value="Ribonuclease Inhibitor"/>
    <property type="match status" value="1"/>
</dbReference>
<dbReference type="SUPFAM" id="SSF52047">
    <property type="entry name" value="RNI-like"/>
    <property type="match status" value="1"/>
</dbReference>
<organism evidence="1">
    <name type="scientific">Timema poppense</name>
    <name type="common">Walking stick</name>
    <dbReference type="NCBI Taxonomy" id="170557"/>
    <lineage>
        <taxon>Eukaryota</taxon>
        <taxon>Metazoa</taxon>
        <taxon>Ecdysozoa</taxon>
        <taxon>Arthropoda</taxon>
        <taxon>Hexapoda</taxon>
        <taxon>Insecta</taxon>
        <taxon>Pterygota</taxon>
        <taxon>Neoptera</taxon>
        <taxon>Polyneoptera</taxon>
        <taxon>Phasmatodea</taxon>
        <taxon>Timematodea</taxon>
        <taxon>Timematoidea</taxon>
        <taxon>Timematidae</taxon>
        <taxon>Timema</taxon>
    </lineage>
</organism>
<proteinExistence type="predicted"/>
<accession>A0A7R9HDK5</accession>
<dbReference type="AlphaFoldDB" id="A0A7R9HDK5"/>
<evidence type="ECO:0000313" key="1">
    <source>
        <dbReference type="EMBL" id="CAD7417938.1"/>
    </source>
</evidence>
<name>A0A7R9HDK5_TIMPO</name>
<gene>
    <name evidence="1" type="ORF">TPSB3V08_LOCUS12127</name>
</gene>
<dbReference type="EMBL" id="OD015339">
    <property type="protein sequence ID" value="CAD7417938.1"/>
    <property type="molecule type" value="Genomic_DNA"/>
</dbReference>
<sequence length="209" mass="23410">MSLYIPLHFLADVLIYTTPLPEWCPYIYRCASWVMSSLPDVKELVDVCPDLVELDMSDCISLTAETISHVCQLSKLEHLALSRCYSIPRSAYFSFSTQDIKTVIISWDSKNTEGHHAQEKGRRKEASLPHVSAPPVYWQNTPSLDSKGLFQKLRSTSSCSPVSLDQQLEYDVPASGGFVSETETDSDSTGMKHLEDSCQRLRQTVTVLG</sequence>
<protein>
    <submittedName>
        <fullName evidence="1">Uncharacterized protein</fullName>
    </submittedName>
</protein>